<feature type="transmembrane region" description="Helical" evidence="1">
    <location>
        <begin position="130"/>
        <end position="152"/>
    </location>
</feature>
<keyword evidence="1" id="KW-1133">Transmembrane helix</keyword>
<sequence>MKHWSRDELKPVARVVCSQSLSKRQRLLRWAYALERHRGRLLRTFRGIEHEPRTQRLRARMRDSPLSVAAEDPVLSSAGLHGDSFGEAVRFFRLSHWQLHALVCACHFGESVAAETIEFRVRRLANRATSLVAAFAFLLAAIAGAMLLSAAMPSHPAWDLAYRQSPHGGPD</sequence>
<gene>
    <name evidence="2" type="ORF">AUC68_10105</name>
</gene>
<keyword evidence="3" id="KW-1185">Reference proteome</keyword>
<organism evidence="2 3">
    <name type="scientific">Methyloceanibacter methanicus</name>
    <dbReference type="NCBI Taxonomy" id="1774968"/>
    <lineage>
        <taxon>Bacteria</taxon>
        <taxon>Pseudomonadati</taxon>
        <taxon>Pseudomonadota</taxon>
        <taxon>Alphaproteobacteria</taxon>
        <taxon>Hyphomicrobiales</taxon>
        <taxon>Hyphomicrobiaceae</taxon>
        <taxon>Methyloceanibacter</taxon>
    </lineage>
</organism>
<proteinExistence type="predicted"/>
<evidence type="ECO:0000313" key="3">
    <source>
        <dbReference type="Proteomes" id="UP000094501"/>
    </source>
</evidence>
<dbReference type="STRING" id="1774968.AUC68_10105"/>
<comment type="caution">
    <text evidence="2">The sequence shown here is derived from an EMBL/GenBank/DDBJ whole genome shotgun (WGS) entry which is preliminary data.</text>
</comment>
<keyword evidence="1" id="KW-0472">Membrane</keyword>
<keyword evidence="1" id="KW-0812">Transmembrane</keyword>
<reference evidence="2 3" key="1">
    <citation type="journal article" date="2016" name="Environ. Microbiol.">
        <title>New Methyloceanibacter diversity from North Sea sediments includes methanotroph containing solely the soluble methane monooxygenase.</title>
        <authorList>
            <person name="Vekeman B."/>
            <person name="Kerckhof F.M."/>
            <person name="Cremers G."/>
            <person name="de Vos P."/>
            <person name="Vandamme P."/>
            <person name="Boon N."/>
            <person name="Op den Camp H.J."/>
            <person name="Heylen K."/>
        </authorList>
    </citation>
    <scope>NUCLEOTIDE SEQUENCE [LARGE SCALE GENOMIC DNA]</scope>
    <source>
        <strain evidence="2 3">R-67174</strain>
    </source>
</reference>
<evidence type="ECO:0000313" key="2">
    <source>
        <dbReference type="EMBL" id="ODR97884.1"/>
    </source>
</evidence>
<dbReference type="EMBL" id="LPWG01000014">
    <property type="protein sequence ID" value="ODR97884.1"/>
    <property type="molecule type" value="Genomic_DNA"/>
</dbReference>
<dbReference type="AlphaFoldDB" id="A0A1E3VWH8"/>
<dbReference type="Proteomes" id="UP000094501">
    <property type="component" value="Unassembled WGS sequence"/>
</dbReference>
<name>A0A1E3VWH8_9HYPH</name>
<evidence type="ECO:0000256" key="1">
    <source>
        <dbReference type="SAM" id="Phobius"/>
    </source>
</evidence>
<protein>
    <submittedName>
        <fullName evidence="2">Uncharacterized protein</fullName>
    </submittedName>
</protein>
<accession>A0A1E3VWH8</accession>